<organism evidence="1 2">
    <name type="scientific">Ixodes persulcatus</name>
    <name type="common">Taiga tick</name>
    <dbReference type="NCBI Taxonomy" id="34615"/>
    <lineage>
        <taxon>Eukaryota</taxon>
        <taxon>Metazoa</taxon>
        <taxon>Ecdysozoa</taxon>
        <taxon>Arthropoda</taxon>
        <taxon>Chelicerata</taxon>
        <taxon>Arachnida</taxon>
        <taxon>Acari</taxon>
        <taxon>Parasitiformes</taxon>
        <taxon>Ixodida</taxon>
        <taxon>Ixodoidea</taxon>
        <taxon>Ixodidae</taxon>
        <taxon>Ixodinae</taxon>
        <taxon>Ixodes</taxon>
    </lineage>
</organism>
<accession>A0AC60Q9U8</accession>
<evidence type="ECO:0000313" key="2">
    <source>
        <dbReference type="Proteomes" id="UP000805193"/>
    </source>
</evidence>
<sequence>MWKAVVVPGLTFANAVVCVPGDTRSALERRQREVGRQALGCHGTVANEAVQGDLGWSSFEAREATSKVSYDGRLRLMDRCRWAKRLFVYTQMTSLQSRWRKRLYQLEKKFGFFTEPVEATTEKEWESVVRKTVREQENVQWLEAARTKSTLTMYAELKQQITTETRLSDNSLGSRLLFEARAGALRTLVYKQRFDNSVQSTVCRVCEGESETSEHIILRCGGIRPSATSPTEEANRLHEGVPPLATALGFSTTSERAGTTEAFWKTIEQTKRRLEDWWHHSRHRGC</sequence>
<dbReference type="EMBL" id="JABSTQ010009304">
    <property type="protein sequence ID" value="KAG0430613.1"/>
    <property type="molecule type" value="Genomic_DNA"/>
</dbReference>
<comment type="caution">
    <text evidence="1">The sequence shown here is derived from an EMBL/GenBank/DDBJ whole genome shotgun (WGS) entry which is preliminary data.</text>
</comment>
<keyword evidence="2" id="KW-1185">Reference proteome</keyword>
<name>A0AC60Q9U8_IXOPE</name>
<reference evidence="1 2" key="1">
    <citation type="journal article" date="2020" name="Cell">
        <title>Large-Scale Comparative Analyses of Tick Genomes Elucidate Their Genetic Diversity and Vector Capacities.</title>
        <authorList>
            <consortium name="Tick Genome and Microbiome Consortium (TIGMIC)"/>
            <person name="Jia N."/>
            <person name="Wang J."/>
            <person name="Shi W."/>
            <person name="Du L."/>
            <person name="Sun Y."/>
            <person name="Zhan W."/>
            <person name="Jiang J.F."/>
            <person name="Wang Q."/>
            <person name="Zhang B."/>
            <person name="Ji P."/>
            <person name="Bell-Sakyi L."/>
            <person name="Cui X.M."/>
            <person name="Yuan T.T."/>
            <person name="Jiang B.G."/>
            <person name="Yang W.F."/>
            <person name="Lam T.T."/>
            <person name="Chang Q.C."/>
            <person name="Ding S.J."/>
            <person name="Wang X.J."/>
            <person name="Zhu J.G."/>
            <person name="Ruan X.D."/>
            <person name="Zhao L."/>
            <person name="Wei J.T."/>
            <person name="Ye R.Z."/>
            <person name="Que T.C."/>
            <person name="Du C.H."/>
            <person name="Zhou Y.H."/>
            <person name="Cheng J.X."/>
            <person name="Dai P.F."/>
            <person name="Guo W.B."/>
            <person name="Han X.H."/>
            <person name="Huang E.J."/>
            <person name="Li L.F."/>
            <person name="Wei W."/>
            <person name="Gao Y.C."/>
            <person name="Liu J.Z."/>
            <person name="Shao H.Z."/>
            <person name="Wang X."/>
            <person name="Wang C.C."/>
            <person name="Yang T.C."/>
            <person name="Huo Q.B."/>
            <person name="Li W."/>
            <person name="Chen H.Y."/>
            <person name="Chen S.E."/>
            <person name="Zhou L.G."/>
            <person name="Ni X.B."/>
            <person name="Tian J.H."/>
            <person name="Sheng Y."/>
            <person name="Liu T."/>
            <person name="Pan Y.S."/>
            <person name="Xia L.Y."/>
            <person name="Li J."/>
            <person name="Zhao F."/>
            <person name="Cao W.C."/>
        </authorList>
    </citation>
    <scope>NUCLEOTIDE SEQUENCE [LARGE SCALE GENOMIC DNA]</scope>
    <source>
        <strain evidence="1">Iper-2018</strain>
    </source>
</reference>
<protein>
    <submittedName>
        <fullName evidence="1">Uncharacterized protein</fullName>
    </submittedName>
</protein>
<proteinExistence type="predicted"/>
<gene>
    <name evidence="1" type="ORF">HPB47_022510</name>
</gene>
<evidence type="ECO:0000313" key="1">
    <source>
        <dbReference type="EMBL" id="KAG0430613.1"/>
    </source>
</evidence>
<dbReference type="Proteomes" id="UP000805193">
    <property type="component" value="Unassembled WGS sequence"/>
</dbReference>